<proteinExistence type="predicted"/>
<dbReference type="EMBL" id="JABSTQ010008133">
    <property type="protein sequence ID" value="KAG0434842.1"/>
    <property type="molecule type" value="Genomic_DNA"/>
</dbReference>
<comment type="caution">
    <text evidence="1">The sequence shown here is derived from an EMBL/GenBank/DDBJ whole genome shotgun (WGS) entry which is preliminary data.</text>
</comment>
<accession>A0AC60QJW6</accession>
<reference evidence="1 2" key="1">
    <citation type="journal article" date="2020" name="Cell">
        <title>Large-Scale Comparative Analyses of Tick Genomes Elucidate Their Genetic Diversity and Vector Capacities.</title>
        <authorList>
            <consortium name="Tick Genome and Microbiome Consortium (TIGMIC)"/>
            <person name="Jia N."/>
            <person name="Wang J."/>
            <person name="Shi W."/>
            <person name="Du L."/>
            <person name="Sun Y."/>
            <person name="Zhan W."/>
            <person name="Jiang J.F."/>
            <person name="Wang Q."/>
            <person name="Zhang B."/>
            <person name="Ji P."/>
            <person name="Bell-Sakyi L."/>
            <person name="Cui X.M."/>
            <person name="Yuan T.T."/>
            <person name="Jiang B.G."/>
            <person name="Yang W.F."/>
            <person name="Lam T.T."/>
            <person name="Chang Q.C."/>
            <person name="Ding S.J."/>
            <person name="Wang X.J."/>
            <person name="Zhu J.G."/>
            <person name="Ruan X.D."/>
            <person name="Zhao L."/>
            <person name="Wei J.T."/>
            <person name="Ye R.Z."/>
            <person name="Que T.C."/>
            <person name="Du C.H."/>
            <person name="Zhou Y.H."/>
            <person name="Cheng J.X."/>
            <person name="Dai P.F."/>
            <person name="Guo W.B."/>
            <person name="Han X.H."/>
            <person name="Huang E.J."/>
            <person name="Li L.F."/>
            <person name="Wei W."/>
            <person name="Gao Y.C."/>
            <person name="Liu J.Z."/>
            <person name="Shao H.Z."/>
            <person name="Wang X."/>
            <person name="Wang C.C."/>
            <person name="Yang T.C."/>
            <person name="Huo Q.B."/>
            <person name="Li W."/>
            <person name="Chen H.Y."/>
            <person name="Chen S.E."/>
            <person name="Zhou L.G."/>
            <person name="Ni X.B."/>
            <person name="Tian J.H."/>
            <person name="Sheng Y."/>
            <person name="Liu T."/>
            <person name="Pan Y.S."/>
            <person name="Xia L.Y."/>
            <person name="Li J."/>
            <person name="Zhao F."/>
            <person name="Cao W.C."/>
        </authorList>
    </citation>
    <scope>NUCLEOTIDE SEQUENCE [LARGE SCALE GENOMIC DNA]</scope>
    <source>
        <strain evidence="1">Iper-2018</strain>
    </source>
</reference>
<gene>
    <name evidence="1" type="ORF">HPB47_018839</name>
</gene>
<dbReference type="Proteomes" id="UP000805193">
    <property type="component" value="Unassembled WGS sequence"/>
</dbReference>
<sequence length="315" mass="35893">MTVKCMGFGPKENKDKFFIYTVVSGVKASIVSKPKDPTPADTEEGIVCKIPCQDCGSWYIGETGRKKITRMKEHQRDVKYSTNATRLKTELVDHAWTTGHTFDFTAATTLAKEDSSYGQRSARFVEHDRNRRLWYWPTVVSPGVRSAYSESLLGHRSQIIPGPLVEVELRDPDYGRSALETNYSPDVLVAWCRFRQNNKLMGEVLGRAMVEATDSQDWTETLELRKQQVAVLEEKLSTIRQEERQLAEDLASQKQRYLGEAQAFQTRLTTCRSPEELLELARRAKLPHKRSPKATVCKTAFRLRCATEPNAIETK</sequence>
<evidence type="ECO:0000313" key="1">
    <source>
        <dbReference type="EMBL" id="KAG0434842.1"/>
    </source>
</evidence>
<name>A0AC60QJW6_IXOPE</name>
<protein>
    <submittedName>
        <fullName evidence="1">Uncharacterized protein</fullName>
    </submittedName>
</protein>
<keyword evidence="2" id="KW-1185">Reference proteome</keyword>
<organism evidence="1 2">
    <name type="scientific">Ixodes persulcatus</name>
    <name type="common">Taiga tick</name>
    <dbReference type="NCBI Taxonomy" id="34615"/>
    <lineage>
        <taxon>Eukaryota</taxon>
        <taxon>Metazoa</taxon>
        <taxon>Ecdysozoa</taxon>
        <taxon>Arthropoda</taxon>
        <taxon>Chelicerata</taxon>
        <taxon>Arachnida</taxon>
        <taxon>Acari</taxon>
        <taxon>Parasitiformes</taxon>
        <taxon>Ixodida</taxon>
        <taxon>Ixodoidea</taxon>
        <taxon>Ixodidae</taxon>
        <taxon>Ixodinae</taxon>
        <taxon>Ixodes</taxon>
    </lineage>
</organism>
<evidence type="ECO:0000313" key="2">
    <source>
        <dbReference type="Proteomes" id="UP000805193"/>
    </source>
</evidence>